<keyword evidence="3" id="KW-1185">Reference proteome</keyword>
<accession>A0A1T5GBV4</accession>
<dbReference type="Proteomes" id="UP000190897">
    <property type="component" value="Unassembled WGS sequence"/>
</dbReference>
<feature type="domain" description="EVE" evidence="1">
    <location>
        <begin position="2"/>
        <end position="131"/>
    </location>
</feature>
<dbReference type="Pfam" id="PF01878">
    <property type="entry name" value="EVE"/>
    <property type="match status" value="1"/>
</dbReference>
<evidence type="ECO:0000313" key="3">
    <source>
        <dbReference type="Proteomes" id="UP000190897"/>
    </source>
</evidence>
<proteinExistence type="predicted"/>
<organism evidence="2 3">
    <name type="scientific">Dyadobacter psychrophilus</name>
    <dbReference type="NCBI Taxonomy" id="651661"/>
    <lineage>
        <taxon>Bacteria</taxon>
        <taxon>Pseudomonadati</taxon>
        <taxon>Bacteroidota</taxon>
        <taxon>Cytophagia</taxon>
        <taxon>Cytophagales</taxon>
        <taxon>Spirosomataceae</taxon>
        <taxon>Dyadobacter</taxon>
    </lineage>
</organism>
<dbReference type="InterPro" id="IPR047197">
    <property type="entry name" value="THYN1-like_EVE"/>
</dbReference>
<dbReference type="OrthoDB" id="9791347at2"/>
<dbReference type="InterPro" id="IPR015947">
    <property type="entry name" value="PUA-like_sf"/>
</dbReference>
<dbReference type="CDD" id="cd21133">
    <property type="entry name" value="EVE"/>
    <property type="match status" value="1"/>
</dbReference>
<protein>
    <submittedName>
        <fullName evidence="2">Predicted RNA-binding protein, contains PUA-like domain</fullName>
    </submittedName>
</protein>
<reference evidence="3" key="1">
    <citation type="submission" date="2017-02" db="EMBL/GenBank/DDBJ databases">
        <authorList>
            <person name="Varghese N."/>
            <person name="Submissions S."/>
        </authorList>
    </citation>
    <scope>NUCLEOTIDE SEQUENCE [LARGE SCALE GENOMIC DNA]</scope>
    <source>
        <strain evidence="3">DSM 22270</strain>
    </source>
</reference>
<gene>
    <name evidence="2" type="ORF">SAMN05660293_03899</name>
</gene>
<dbReference type="EMBL" id="FUZA01000005">
    <property type="protein sequence ID" value="SKC05801.1"/>
    <property type="molecule type" value="Genomic_DNA"/>
</dbReference>
<dbReference type="STRING" id="651661.SAMN05660293_03899"/>
<dbReference type="RefSeq" id="WP_082216398.1">
    <property type="nucleotide sequence ID" value="NZ_FUZA01000005.1"/>
</dbReference>
<evidence type="ECO:0000313" key="2">
    <source>
        <dbReference type="EMBL" id="SKC05801.1"/>
    </source>
</evidence>
<dbReference type="InterPro" id="IPR052181">
    <property type="entry name" value="5hmC_binding"/>
</dbReference>
<dbReference type="SUPFAM" id="SSF88697">
    <property type="entry name" value="PUA domain-like"/>
    <property type="match status" value="1"/>
</dbReference>
<dbReference type="InterPro" id="IPR002740">
    <property type="entry name" value="EVE_domain"/>
</dbReference>
<sequence length="136" mass="15700">MNHWLVKSEPNKYSWDHLVKEKEGMWDGVRNFAARNNLMAMKKGDLVLFYHSNIGKEVVGLAKVSKEHYPDPTIDTGDWVVVNVVPVEHFPKTVTLEQIKKHDILKNMELVRLSRLSVVPVKREEFDIIVALAHES</sequence>
<name>A0A1T5GBV4_9BACT</name>
<evidence type="ECO:0000259" key="1">
    <source>
        <dbReference type="Pfam" id="PF01878"/>
    </source>
</evidence>
<dbReference type="Gene3D" id="3.10.590.10">
    <property type="entry name" value="ph1033 like domains"/>
    <property type="match status" value="1"/>
</dbReference>
<dbReference type="PANTHER" id="PTHR14087:SF7">
    <property type="entry name" value="THYMOCYTE NUCLEAR PROTEIN 1"/>
    <property type="match status" value="1"/>
</dbReference>
<dbReference type="AlphaFoldDB" id="A0A1T5GBV4"/>
<dbReference type="PANTHER" id="PTHR14087">
    <property type="entry name" value="THYMOCYTE NUCLEAR PROTEIN 1"/>
    <property type="match status" value="1"/>
</dbReference>